<evidence type="ECO:0000313" key="3">
    <source>
        <dbReference type="Proteomes" id="UP000036261"/>
    </source>
</evidence>
<dbReference type="InterPro" id="IPR007889">
    <property type="entry name" value="HTH_Psq"/>
</dbReference>
<dbReference type="Pfam" id="PF04218">
    <property type="entry name" value="CENP-B_N"/>
    <property type="match status" value="1"/>
</dbReference>
<dbReference type="Proteomes" id="UP000036261">
    <property type="component" value="Unassembled WGS sequence"/>
</dbReference>
<name>A0A0J7KQN8_9FLAO</name>
<dbReference type="AlphaFoldDB" id="A0A0J7KQN8"/>
<evidence type="ECO:0000259" key="1">
    <source>
        <dbReference type="Pfam" id="PF04218"/>
    </source>
</evidence>
<dbReference type="EMBL" id="LFND01000007">
    <property type="protein sequence ID" value="KMQ59555.1"/>
    <property type="molecule type" value="Genomic_DNA"/>
</dbReference>
<dbReference type="PATRIC" id="fig|558151.6.peg.4411"/>
<gene>
    <name evidence="2" type="ORF">ACM46_21000</name>
</gene>
<protein>
    <submittedName>
        <fullName evidence="2">Transposase</fullName>
    </submittedName>
</protein>
<comment type="caution">
    <text evidence="2">The sequence shown here is derived from an EMBL/GenBank/DDBJ whole genome shotgun (WGS) entry which is preliminary data.</text>
</comment>
<dbReference type="SUPFAM" id="SSF46689">
    <property type="entry name" value="Homeodomain-like"/>
    <property type="match status" value="1"/>
</dbReference>
<feature type="domain" description="HTH psq-type" evidence="1">
    <location>
        <begin position="103"/>
        <end position="139"/>
    </location>
</feature>
<organism evidence="2 3">
    <name type="scientific">Chryseobacterium angstadtii</name>
    <dbReference type="NCBI Taxonomy" id="558151"/>
    <lineage>
        <taxon>Bacteria</taxon>
        <taxon>Pseudomonadati</taxon>
        <taxon>Bacteroidota</taxon>
        <taxon>Flavobacteriia</taxon>
        <taxon>Flavobacteriales</taxon>
        <taxon>Weeksellaceae</taxon>
        <taxon>Chryseobacterium group</taxon>
        <taxon>Chryseobacterium</taxon>
    </lineage>
</organism>
<evidence type="ECO:0000313" key="2">
    <source>
        <dbReference type="EMBL" id="KMQ59555.1"/>
    </source>
</evidence>
<sequence length="140" mass="16955">MKIDLKEINIGQLLKIETEESGIEMGRICNFLKCTEQEVINMYAQYEISTELLLKWSKLLKYDFFRLYSQHLIFYAPQKDIVRNHTKTKSPLPRFRKNLYTSEMIKFILELIRTEKKSKKEIVEEYNIPKTTLHKWLNKY</sequence>
<proteinExistence type="predicted"/>
<keyword evidence="3" id="KW-1185">Reference proteome</keyword>
<dbReference type="GO" id="GO:0003677">
    <property type="term" value="F:DNA binding"/>
    <property type="evidence" value="ECO:0007669"/>
    <property type="project" value="InterPro"/>
</dbReference>
<accession>A0A0J7KQN8</accession>
<reference evidence="2 3" key="1">
    <citation type="journal article" date="2013" name="Int. J. Syst. Evol. Microbiol.">
        <title>Chryseobacterium angstadtii sp. nov., isolated from a newt tank.</title>
        <authorList>
            <person name="Kirk K.E."/>
            <person name="Hoffman J.A."/>
            <person name="Smith K.A."/>
            <person name="Strahan B.L."/>
            <person name="Failor K.C."/>
            <person name="Krebs J.E."/>
            <person name="Gale A.N."/>
            <person name="Do T.D."/>
            <person name="Sontag T.C."/>
            <person name="Batties A.M."/>
            <person name="Mistiszyn K."/>
            <person name="Newman J.D."/>
        </authorList>
    </citation>
    <scope>NUCLEOTIDE SEQUENCE [LARGE SCALE GENOMIC DNA]</scope>
    <source>
        <strain evidence="2 3">KM</strain>
    </source>
</reference>
<dbReference type="RefSeq" id="WP_048508616.1">
    <property type="nucleotide sequence ID" value="NZ_LFND01000007.1"/>
</dbReference>
<dbReference type="InterPro" id="IPR009057">
    <property type="entry name" value="Homeodomain-like_sf"/>
</dbReference>